<sequence length="497" mass="55031">MSENTSVLVTTYGPFSFTLNGFDDPFPTMKAIADLMCDLADDEALSDIDITEKSDEIAGIAKQVSGHHIDIRASQSAIILYQRSLASLDRILDGSFLEEKAKQDQIPPSQRISLTETQDDGSDQPLFGAKKPVYKTTRPKSEDLDINSILSAISRSKSEAADNDKSVLPETDDVSVSETEHVVENSFEIMPSDTVEIEDAVEEHTLEVEGHALENNVEEYLDAKIEQDDIPIADPVAETIETDDVAPEKIIEPQTPMLQDSTADTHHKPARAFLELDENGNEREDMISRIFHKTNRQLDAPETGRRQNALAHLKAAVVVTSADREAGVPLDDDGEALGHYREDLAHVFDEAAEDERKTSVAPLQLVAENRIDNTESIRKPLRPSRVAANLYSKVNISKEDVDGFATYISEIENLELVDMIEAAGAYISYVQGSEHFTRPLVLKYVALLNSKDGFSREEGLCAFGQLLREGKIQKASNGQYTVSQKTRFKPQQRLAGE</sequence>
<gene>
    <name evidence="2" type="ORF">HRQ87_08255</name>
</gene>
<feature type="region of interest" description="Disordered" evidence="1">
    <location>
        <begin position="102"/>
        <end position="130"/>
    </location>
</feature>
<reference evidence="2 3" key="1">
    <citation type="submission" date="2020-06" db="EMBL/GenBank/DDBJ databases">
        <title>Sulfitobacter algicola sp. nov., isolated from green algae.</title>
        <authorList>
            <person name="Wang C."/>
        </authorList>
    </citation>
    <scope>NUCLEOTIDE SEQUENCE [LARGE SCALE GENOMIC DNA]</scope>
    <source>
        <strain evidence="2 3">1151</strain>
    </source>
</reference>
<dbReference type="Proteomes" id="UP000777935">
    <property type="component" value="Unassembled WGS sequence"/>
</dbReference>
<name>A0ABX2IRZ9_9RHOB</name>
<evidence type="ECO:0000256" key="1">
    <source>
        <dbReference type="SAM" id="MobiDB-lite"/>
    </source>
</evidence>
<feature type="compositionally biased region" description="Polar residues" evidence="1">
    <location>
        <begin position="106"/>
        <end position="116"/>
    </location>
</feature>
<proteinExistence type="predicted"/>
<dbReference type="EMBL" id="JABUFE010000003">
    <property type="protein sequence ID" value="NSX54791.1"/>
    <property type="molecule type" value="Genomic_DNA"/>
</dbReference>
<organism evidence="2 3">
    <name type="scientific">Parasulfitobacter algicola</name>
    <dbReference type="NCBI Taxonomy" id="2614809"/>
    <lineage>
        <taxon>Bacteria</taxon>
        <taxon>Pseudomonadati</taxon>
        <taxon>Pseudomonadota</taxon>
        <taxon>Alphaproteobacteria</taxon>
        <taxon>Rhodobacterales</taxon>
        <taxon>Roseobacteraceae</taxon>
        <taxon>Parasulfitobacter</taxon>
    </lineage>
</organism>
<protein>
    <recommendedName>
        <fullName evidence="4">Lipoprotein</fullName>
    </recommendedName>
</protein>
<evidence type="ECO:0008006" key="4">
    <source>
        <dbReference type="Google" id="ProtNLM"/>
    </source>
</evidence>
<comment type="caution">
    <text evidence="2">The sequence shown here is derived from an EMBL/GenBank/DDBJ whole genome shotgun (WGS) entry which is preliminary data.</text>
</comment>
<accession>A0ABX2IRZ9</accession>
<evidence type="ECO:0000313" key="2">
    <source>
        <dbReference type="EMBL" id="NSX54791.1"/>
    </source>
</evidence>
<evidence type="ECO:0000313" key="3">
    <source>
        <dbReference type="Proteomes" id="UP000777935"/>
    </source>
</evidence>
<dbReference type="RefSeq" id="WP_174137139.1">
    <property type="nucleotide sequence ID" value="NZ_JABUFE010000003.1"/>
</dbReference>
<keyword evidence="3" id="KW-1185">Reference proteome</keyword>